<name>A0A423WGT5_9PEZI</name>
<dbReference type="AlphaFoldDB" id="A0A423WGT5"/>
<dbReference type="EMBL" id="LKEB01000051">
    <property type="protein sequence ID" value="ROW02572.1"/>
    <property type="molecule type" value="Genomic_DNA"/>
</dbReference>
<accession>A0A423WGT5</accession>
<protein>
    <recommendedName>
        <fullName evidence="3">Pentatricopeptide repeat domain-containing protein</fullName>
    </recommendedName>
</protein>
<evidence type="ECO:0000313" key="1">
    <source>
        <dbReference type="EMBL" id="ROW02572.1"/>
    </source>
</evidence>
<sequence>MQSLWSRAAQAHVCHCRTCAHVTSRAVRPTTVSAVKPPRKLRPSEFFTASYTTASGTAAIPDAPHENVRPGELGRKIEGARKSFSQLRASSLLEEQDGLSGFTSTVRPLGALMRPVVYTDPIETLKSICKMDDALIRHAESRAFLRTFLRDIHKSYDPTQRLGSPRFVHRGPDFDLAEEALEEEREEGGILHREPLTNLQFARYHEMVNTLVDALIIQSYYDEHPWSPAAARRSLESLDSAWTSIRLLRSEGYPRYNHPDLDPAATKEGRENLRATVQKLFAAWGDRSSTKFRVAKICYNLLVCPVPPSIHDYNTLILGFTRNKAHNLASIVVDSLLEHSRLRPTPQTIVCLLLHYQYNRDIVGFYGVIRRILAIDNRGMLMRRRWHEDILAVPDLRKWAKQPEVTTSLKGNWVIERPKRNRAIYDALVSGLLDFGRVKDAAKIFVASLQERWGTSVQTFIQLLRQCLYTLDAPAADILLRGFIDNAEVMITFIMRSNSPRKLAEHLYPLLNMGKPPSWPFSEERASLLWYSKTMVTSPQDKTRIQRLTVAMFIKQTENQLTRLKHIIGRLNRIYHTDSSLERLDYAACGKNELTKLSSHHNFLAARLLKHQALLKIARHLEEKTWDIQPGRLRSTHRKVIRLLEKGIPRPAQPGGWGVSENDEEITTLANQWIRYRLSKMHGITSEAQRTAFDIELALLTAARLQEKALHILFAYPTKDLIENRLGAWARWPVRVASRQTTVASKIGRTEARTTLAERGGGGPVPLGAWAVRVN</sequence>
<dbReference type="InParanoid" id="A0A423WGT5"/>
<reference evidence="1 2" key="1">
    <citation type="submission" date="2015-09" db="EMBL/GenBank/DDBJ databases">
        <title>Host preference determinants of Valsa canker pathogens revealed by comparative genomics.</title>
        <authorList>
            <person name="Yin Z."/>
            <person name="Huang L."/>
        </authorList>
    </citation>
    <scope>NUCLEOTIDE SEQUENCE [LARGE SCALE GENOMIC DNA]</scope>
    <source>
        <strain evidence="1 2">SXYLt</strain>
    </source>
</reference>
<dbReference type="Proteomes" id="UP000285146">
    <property type="component" value="Unassembled WGS sequence"/>
</dbReference>
<evidence type="ECO:0000313" key="2">
    <source>
        <dbReference type="Proteomes" id="UP000285146"/>
    </source>
</evidence>
<proteinExistence type="predicted"/>
<gene>
    <name evidence="1" type="ORF">VPNG_07886</name>
</gene>
<organism evidence="1 2">
    <name type="scientific">Cytospora leucostoma</name>
    <dbReference type="NCBI Taxonomy" id="1230097"/>
    <lineage>
        <taxon>Eukaryota</taxon>
        <taxon>Fungi</taxon>
        <taxon>Dikarya</taxon>
        <taxon>Ascomycota</taxon>
        <taxon>Pezizomycotina</taxon>
        <taxon>Sordariomycetes</taxon>
        <taxon>Sordariomycetidae</taxon>
        <taxon>Diaporthales</taxon>
        <taxon>Cytosporaceae</taxon>
        <taxon>Cytospora</taxon>
    </lineage>
</organism>
<evidence type="ECO:0008006" key="3">
    <source>
        <dbReference type="Google" id="ProtNLM"/>
    </source>
</evidence>
<keyword evidence="2" id="KW-1185">Reference proteome</keyword>
<dbReference type="OrthoDB" id="185373at2759"/>
<comment type="caution">
    <text evidence="1">The sequence shown here is derived from an EMBL/GenBank/DDBJ whole genome shotgun (WGS) entry which is preliminary data.</text>
</comment>
<dbReference type="STRING" id="1230097.A0A423WGT5"/>